<dbReference type="SUPFAM" id="SSF69304">
    <property type="entry name" value="Tricorn protease N-terminal domain"/>
    <property type="match status" value="1"/>
</dbReference>
<keyword evidence="1" id="KW-0812">Transmembrane</keyword>
<dbReference type="EMBL" id="BMRJ01000002">
    <property type="protein sequence ID" value="GGR26279.1"/>
    <property type="molecule type" value="Genomic_DNA"/>
</dbReference>
<reference evidence="2" key="2">
    <citation type="submission" date="2020-09" db="EMBL/GenBank/DDBJ databases">
        <authorList>
            <person name="Sun Q."/>
            <person name="Ohkuma M."/>
        </authorList>
    </citation>
    <scope>NUCLEOTIDE SEQUENCE</scope>
    <source>
        <strain evidence="2">JCM 3346</strain>
    </source>
</reference>
<keyword evidence="3" id="KW-1185">Reference proteome</keyword>
<evidence type="ECO:0000256" key="1">
    <source>
        <dbReference type="SAM" id="Phobius"/>
    </source>
</evidence>
<proteinExistence type="predicted"/>
<evidence type="ECO:0000313" key="3">
    <source>
        <dbReference type="Proteomes" id="UP000610303"/>
    </source>
</evidence>
<evidence type="ECO:0000313" key="2">
    <source>
        <dbReference type="EMBL" id="GGR26279.1"/>
    </source>
</evidence>
<keyword evidence="1" id="KW-1133">Transmembrane helix</keyword>
<organism evidence="2 3">
    <name type="scientific">Agromyces mediolanus</name>
    <name type="common">Corynebacterium mediolanum</name>
    <dbReference type="NCBI Taxonomy" id="41986"/>
    <lineage>
        <taxon>Bacteria</taxon>
        <taxon>Bacillati</taxon>
        <taxon>Actinomycetota</taxon>
        <taxon>Actinomycetes</taxon>
        <taxon>Micrococcales</taxon>
        <taxon>Microbacteriaceae</taxon>
        <taxon>Agromyces</taxon>
    </lineage>
</organism>
<feature type="transmembrane region" description="Helical" evidence="1">
    <location>
        <begin position="16"/>
        <end position="38"/>
    </location>
</feature>
<dbReference type="Proteomes" id="UP000610303">
    <property type="component" value="Unassembled WGS sequence"/>
</dbReference>
<reference evidence="2" key="1">
    <citation type="journal article" date="2014" name="Int. J. Syst. Evol. Microbiol.">
        <title>Complete genome sequence of Corynebacterium casei LMG S-19264T (=DSM 44701T), isolated from a smear-ripened cheese.</title>
        <authorList>
            <consortium name="US DOE Joint Genome Institute (JGI-PGF)"/>
            <person name="Walter F."/>
            <person name="Albersmeier A."/>
            <person name="Kalinowski J."/>
            <person name="Ruckert C."/>
        </authorList>
    </citation>
    <scope>NUCLEOTIDE SEQUENCE</scope>
    <source>
        <strain evidence="2">JCM 3346</strain>
    </source>
</reference>
<keyword evidence="1" id="KW-0472">Membrane</keyword>
<gene>
    <name evidence="2" type="ORF">GCM10010196_19720</name>
</gene>
<protein>
    <submittedName>
        <fullName evidence="2">Fibronectin type III</fullName>
    </submittedName>
</protein>
<name>A0A918CKE2_AGRME</name>
<dbReference type="Pfam" id="PF17963">
    <property type="entry name" value="Big_9"/>
    <property type="match status" value="2"/>
</dbReference>
<dbReference type="RefSeq" id="WP_189085198.1">
    <property type="nucleotide sequence ID" value="NZ_BMRJ01000002.1"/>
</dbReference>
<sequence length="1998" mass="203517">MAAAARERSGRRPSRGAIIGAVAGVAAVATVVTLAVTANGYEAQQVPRLETAVWVSRDAGQYARVNTDLAEIDVVRDVDDPSAIVQSGARASVYSQGLGQRWQVNVADPVDLVGADGVGGTPTPVGTREVQSAGDWIAYRTDTGTVHVGRVESDQAVPVDPFAGEEGDTDETYAANAIGISPNGLLVMYSAREGAVRSYDAESGRFGDAVSIEAPPAADAGVQLAVIGEHWLLVDAADGRTWREGGGAPTTLDVGADALLQQSAATGDAAFLADSDGLVSIPLDGGEPERVAADGGVPARPVVADGGVVAAWLAPGGGTAWFGDTGESVALGMPSGEIDAAASLSPMLRTNGDRAVLNETTSGLLWTLPDGRLVPLEQWDLDDEVEDKVGTQQVEDLARQEPPVAVADSFGVRAGQQVELPVLLNDHDPNSKDVLTVDRASMAGGLADPGFGELSLVANDQTPTVRVRATSGSTTFSYAVTDGQASSAPVTVTLTVVPDDQNSAPVWCGVEACVQEWPSPQLMPGGTAIVDVLSGWVDPEGDAFVLAGAEPLDPSAPVTVVPMGDGRVAIRHTDPNAAGTTVPVKITVADVHGASADATLDLRVSANAGLDVAPVAVTAGAGRTTIVPIADHASGGSGSLRLLDAVPTASAEGAGLEVVPNAAAGQVELRAAEPGAYTATYTVQDLVTRAEQSATIRVTVAAAGAPIAIAPMTAFVRQGEDSMVDVLGAVQNTGGRVLMVTEAVSVSPELNIGLVGQSQVRVAGSTQDGQPGLVGRARVTVSDGAGGTAVGDLSVFLVAASAGLSPIAMPDTVTMRAGELVSIPVTANDVSPRAERLVVHPEVTGSGTEGELVFASGSSVRYLAPKTPGTYELGYAVGLEQAPDRLDHSTVTVTVLPDGANRAPQPRSLVARVLSGQSVSIPVPAAGMDPDGDRTRLVSVTQPGKGLGVATISAEGDAIVYTAPADGTGDTQPNFEYTVRDASGATGSAAVRVGVLSAAVSDAAPVTFSDYVRVQRSSDSPVTIDPAGNDLDPAQGALRLVKLVPNAPEGTPEYERLLALIDDRTSLADRRVVLRAGDVVGTNSYRYTVASERTSSTAEGLVVVNVTEAASTDVPVVRDTVVTARSRLELADRGLDVVSGRVVWASGDPAKLKLELWGDGPAAAGFSVQGHRIRGPLPDEGALVPFRVSGTNSAGGEVEAFGFLVVPAADELRVQLRGDVSPVEVKEEASKTFDVQKLLDLPSGDRVELAGDGEYPVQRDAASCVPAGGTGAEYRAGAGSPWSDLCLIGVRLPGQQQWSQVAVPISVIPKDPQAILSAVSRTVPPGASETVRLYEEMTSWEGGREGDRGKLDYAVTYQGSAFTVTQQGATVTAEARADARPGTRETVTVGVSAFGGLTSAITLVVGQAPADQPRGAVFTQQCSVGQGSSCSIPVVGVSGEYDPFSGKAGSGLKLRSLGATACPVASIGMQGDTAVTVTWPSGQNAYGGQCVVPFTVADAQGRTGEGRLTVDLLGLPQAPASIVTADYTKDSVTMEVSLGEALRAHPEVTGVEILEGGRSVGASCGPGAPGVWRCTVGGLVPGERHSYSARAVNSVGPSAATNTVETWAYEAPSVDGVVATPVYRAGTTSPSAGVVQLTITSDADARSFRVQETGQTIDRTGAQTNAELTLAPGPQMITLVPISVYTPPTGRGNNEGGQAATPVTVAGGPYFEPNAIQAVATTNSSIRISGVGLAGNSSAKPNELVYFAWRSGGEPQCSADGNGGLTYSAGSARVSTSPDIDGLDERKRYYIKACGSNGFGVVASGIGEVRVYTSADTPTGDASYTVATSPSPAGPTHYRYEVTGPSLASIEDFHVEYSSSSSGGWTTDFGSAVNDGSNPGQVLARQCHDTWGGLYCSNEITVSANTAPAPVSVDFSSSCVPAPANPSNVSTGEAGATVTSAAAGSAVIQNWAPDANDPNKASFRLAFTGAFSGLQPIDRTVDVCQPPAPNPGDTGGGG</sequence>
<accession>A0A918CKE2</accession>
<dbReference type="Gene3D" id="2.60.40.3440">
    <property type="match status" value="1"/>
</dbReference>
<comment type="caution">
    <text evidence="2">The sequence shown here is derived from an EMBL/GenBank/DDBJ whole genome shotgun (WGS) entry which is preliminary data.</text>
</comment>